<dbReference type="EMBL" id="QPJJ01000002">
    <property type="protein sequence ID" value="RCW76923.1"/>
    <property type="molecule type" value="Genomic_DNA"/>
</dbReference>
<dbReference type="OrthoDB" id="9766816at2"/>
<gene>
    <name evidence="5" type="ORF">DFR57_102198</name>
</gene>
<dbReference type="SUPFAM" id="SSF51905">
    <property type="entry name" value="FAD/NAD(P)-binding domain"/>
    <property type="match status" value="1"/>
</dbReference>
<dbReference type="GO" id="GO:0071949">
    <property type="term" value="F:FAD binding"/>
    <property type="evidence" value="ECO:0007669"/>
    <property type="project" value="InterPro"/>
</dbReference>
<feature type="domain" description="FAD-binding" evidence="4">
    <location>
        <begin position="6"/>
        <end position="344"/>
    </location>
</feature>
<sequence length="539" mass="61048">MVERVKTDVMIIGAGPTGLIAANALNKSGIDYICIEKRKDRSPFSKAIGIHARTLEVFDVLGIAEKFVGAGYPGHRAKITFDSGKASLLKFYQLESRFPYLLTIPQNETEDILEEHLREGGGKVDKEHELVSLVQERDHVLVTVNHNGACLEYEAKYVLACDGVHSKVRELLDVDFKGEKEGKTFFLADSHIADLDPAYITVYISKKGAAVFFPYRDGTFRVLCLDLTIQHLPHKDNLTEADVQESVARLVPFPLKIGKTTWVSNFGTSHRQVENYRHDRVFFVGDAAHIHNPLGGQGMNLGLQDAVNVTWKLSAVLKGYASDRYLDTYQEERWPVAENIIQQTSRTLRMISMKGAQAQLRNWIGRSALSSDALQKKMAESLSHVKYNYRDTEKNKKLVDSRRSSKSLQAGDRVPDIKMLLNDAPDIRLYELLKRYGFLCFMYIDAEDKEMVKSTQTLAKKLEAEFEGLITPFLIVKGGNSYIMENKLPLMYDVYREMESRIGMEVGSTLFIRPDTHVAFHMKSIEAEKAVNLLHMLFK</sequence>
<dbReference type="Gene3D" id="3.30.70.2450">
    <property type="match status" value="1"/>
</dbReference>
<keyword evidence="2" id="KW-0285">Flavoprotein</keyword>
<dbReference type="InterPro" id="IPR050641">
    <property type="entry name" value="RIFMO-like"/>
</dbReference>
<reference evidence="5 6" key="1">
    <citation type="submission" date="2018-07" db="EMBL/GenBank/DDBJ databases">
        <title>Genomic Encyclopedia of Type Strains, Phase IV (KMG-IV): sequencing the most valuable type-strain genomes for metagenomic binning, comparative biology and taxonomic classification.</title>
        <authorList>
            <person name="Goeker M."/>
        </authorList>
    </citation>
    <scope>NUCLEOTIDE SEQUENCE [LARGE SCALE GENOMIC DNA]</scope>
    <source>
        <strain evidence="5 6">DSM 27696</strain>
    </source>
</reference>
<dbReference type="PANTHER" id="PTHR43004">
    <property type="entry name" value="TRK SYSTEM POTASSIUM UPTAKE PROTEIN"/>
    <property type="match status" value="1"/>
</dbReference>
<dbReference type="Gene3D" id="3.40.30.120">
    <property type="match status" value="1"/>
</dbReference>
<comment type="caution">
    <text evidence="5">The sequence shown here is derived from an EMBL/GenBank/DDBJ whole genome shotgun (WGS) entry which is preliminary data.</text>
</comment>
<accession>A0A368Y9J5</accession>
<dbReference type="Proteomes" id="UP000252585">
    <property type="component" value="Unassembled WGS sequence"/>
</dbReference>
<keyword evidence="3" id="KW-0274">FAD</keyword>
<proteinExistence type="predicted"/>
<evidence type="ECO:0000256" key="2">
    <source>
        <dbReference type="ARBA" id="ARBA00022630"/>
    </source>
</evidence>
<dbReference type="PANTHER" id="PTHR43004:SF19">
    <property type="entry name" value="BINDING MONOOXYGENASE, PUTATIVE (JCVI)-RELATED"/>
    <property type="match status" value="1"/>
</dbReference>
<evidence type="ECO:0000256" key="3">
    <source>
        <dbReference type="ARBA" id="ARBA00022827"/>
    </source>
</evidence>
<dbReference type="Pfam" id="PF01494">
    <property type="entry name" value="FAD_binding_3"/>
    <property type="match status" value="1"/>
</dbReference>
<dbReference type="Gene3D" id="3.50.50.60">
    <property type="entry name" value="FAD/NAD(P)-binding domain"/>
    <property type="match status" value="1"/>
</dbReference>
<dbReference type="InterPro" id="IPR036188">
    <property type="entry name" value="FAD/NAD-bd_sf"/>
</dbReference>
<comment type="cofactor">
    <cofactor evidence="1">
        <name>FAD</name>
        <dbReference type="ChEBI" id="CHEBI:57692"/>
    </cofactor>
</comment>
<name>A0A368Y9J5_9BACI</name>
<keyword evidence="6" id="KW-1185">Reference proteome</keyword>
<evidence type="ECO:0000313" key="6">
    <source>
        <dbReference type="Proteomes" id="UP000252585"/>
    </source>
</evidence>
<dbReference type="AlphaFoldDB" id="A0A368Y9J5"/>
<evidence type="ECO:0000259" key="4">
    <source>
        <dbReference type="Pfam" id="PF01494"/>
    </source>
</evidence>
<dbReference type="RefSeq" id="WP_114351686.1">
    <property type="nucleotide sequence ID" value="NZ_QPJJ01000002.1"/>
</dbReference>
<protein>
    <submittedName>
        <fullName evidence="5">2-polyprenyl-6-methoxyphenol hydroxylase-like FAD-dependent oxidoreductase</fullName>
    </submittedName>
</protein>
<evidence type="ECO:0000313" key="5">
    <source>
        <dbReference type="EMBL" id="RCW76923.1"/>
    </source>
</evidence>
<dbReference type="InterPro" id="IPR002938">
    <property type="entry name" value="FAD-bd"/>
</dbReference>
<evidence type="ECO:0000256" key="1">
    <source>
        <dbReference type="ARBA" id="ARBA00001974"/>
    </source>
</evidence>
<organism evidence="5 6">
    <name type="scientific">Saliterribacillus persicus</name>
    <dbReference type="NCBI Taxonomy" id="930114"/>
    <lineage>
        <taxon>Bacteria</taxon>
        <taxon>Bacillati</taxon>
        <taxon>Bacillota</taxon>
        <taxon>Bacilli</taxon>
        <taxon>Bacillales</taxon>
        <taxon>Bacillaceae</taxon>
        <taxon>Saliterribacillus</taxon>
    </lineage>
</organism>
<dbReference type="PRINTS" id="PR00420">
    <property type="entry name" value="RNGMNOXGNASE"/>
</dbReference>
<dbReference type="GO" id="GO:0016709">
    <property type="term" value="F:oxidoreductase activity, acting on paired donors, with incorporation or reduction of molecular oxygen, NAD(P)H as one donor, and incorporation of one atom of oxygen"/>
    <property type="evidence" value="ECO:0007669"/>
    <property type="project" value="UniProtKB-ARBA"/>
</dbReference>